<evidence type="ECO:0000313" key="1">
    <source>
        <dbReference type="EMBL" id="KAK3907551.1"/>
    </source>
</evidence>
<dbReference type="EMBL" id="JAHWGI010000011">
    <property type="protein sequence ID" value="KAK3907551.1"/>
    <property type="molecule type" value="Genomic_DNA"/>
</dbReference>
<keyword evidence="2" id="KW-1185">Reference proteome</keyword>
<gene>
    <name evidence="1" type="ORF">KUF71_003050</name>
</gene>
<sequence>MVGKQSKKEGKEPTNITLDQRRTMVQFIREHPGSNTGNFECAHNEQVKAATWDTLKDLLNRKPGASCCAPRP</sequence>
<reference evidence="1" key="1">
    <citation type="submission" date="2021-07" db="EMBL/GenBank/DDBJ databases">
        <authorList>
            <person name="Catto M.A."/>
            <person name="Jacobson A."/>
            <person name="Kennedy G."/>
            <person name="Labadie P."/>
            <person name="Hunt B.G."/>
            <person name="Srinivasan R."/>
        </authorList>
    </citation>
    <scope>NUCLEOTIDE SEQUENCE</scope>
    <source>
        <strain evidence="1">PL_HMW_Pooled</strain>
        <tissue evidence="1">Head</tissue>
    </source>
</reference>
<dbReference type="AlphaFoldDB" id="A0AAE1L598"/>
<organism evidence="1 2">
    <name type="scientific">Frankliniella fusca</name>
    <dbReference type="NCBI Taxonomy" id="407009"/>
    <lineage>
        <taxon>Eukaryota</taxon>
        <taxon>Metazoa</taxon>
        <taxon>Ecdysozoa</taxon>
        <taxon>Arthropoda</taxon>
        <taxon>Hexapoda</taxon>
        <taxon>Insecta</taxon>
        <taxon>Pterygota</taxon>
        <taxon>Neoptera</taxon>
        <taxon>Paraneoptera</taxon>
        <taxon>Thysanoptera</taxon>
        <taxon>Terebrantia</taxon>
        <taxon>Thripoidea</taxon>
        <taxon>Thripidae</taxon>
        <taxon>Frankliniella</taxon>
    </lineage>
</organism>
<evidence type="ECO:0000313" key="2">
    <source>
        <dbReference type="Proteomes" id="UP001219518"/>
    </source>
</evidence>
<protein>
    <submittedName>
        <fullName evidence="1">3-ketoacyl-CoA synthase 17</fullName>
    </submittedName>
</protein>
<proteinExistence type="predicted"/>
<comment type="caution">
    <text evidence="1">The sequence shown here is derived from an EMBL/GenBank/DDBJ whole genome shotgun (WGS) entry which is preliminary data.</text>
</comment>
<dbReference type="Proteomes" id="UP001219518">
    <property type="component" value="Unassembled WGS sequence"/>
</dbReference>
<accession>A0AAE1L598</accession>
<name>A0AAE1L598_9NEOP</name>
<reference evidence="1" key="2">
    <citation type="journal article" date="2023" name="BMC Genomics">
        <title>Pest status, molecular evolution, and epigenetic factors derived from the genome assembly of Frankliniella fusca, a thysanopteran phytovirus vector.</title>
        <authorList>
            <person name="Catto M.A."/>
            <person name="Labadie P.E."/>
            <person name="Jacobson A.L."/>
            <person name="Kennedy G.G."/>
            <person name="Srinivasan R."/>
            <person name="Hunt B.G."/>
        </authorList>
    </citation>
    <scope>NUCLEOTIDE SEQUENCE</scope>
    <source>
        <strain evidence="1">PL_HMW_Pooled</strain>
    </source>
</reference>